<dbReference type="EMBL" id="JAAMPC010000008">
    <property type="protein sequence ID" value="KAG2299393.1"/>
    <property type="molecule type" value="Genomic_DNA"/>
</dbReference>
<keyword evidence="3" id="KW-1185">Reference proteome</keyword>
<evidence type="ECO:0000313" key="3">
    <source>
        <dbReference type="Proteomes" id="UP000886595"/>
    </source>
</evidence>
<proteinExistence type="predicted"/>
<dbReference type="AlphaFoldDB" id="A0A8X7S1J1"/>
<comment type="caution">
    <text evidence="2">The sequence shown here is derived from an EMBL/GenBank/DDBJ whole genome shotgun (WGS) entry which is preliminary data.</text>
</comment>
<accession>A0A8X7S1J1</accession>
<sequence length="151" mass="16730">MLLSPHGTGNSSVSGLGSDTSVTGSSSSSYRCGKVDKHLSKRKKIEWNQKLKAFEMLRAASESTRSSYYSLHMEGLRWESNITFWSSGNQEAVKKEEKIGAVLNLEGALSLLEQDMMKKPSVQRLRQPSPLWVSSSPPSSAKCLNQKRYAC</sequence>
<evidence type="ECO:0000313" key="2">
    <source>
        <dbReference type="EMBL" id="KAG2299393.1"/>
    </source>
</evidence>
<name>A0A8X7S1J1_BRACI</name>
<dbReference type="Proteomes" id="UP000886595">
    <property type="component" value="Unassembled WGS sequence"/>
</dbReference>
<feature type="compositionally biased region" description="Low complexity" evidence="1">
    <location>
        <begin position="11"/>
        <end position="29"/>
    </location>
</feature>
<reference evidence="2 3" key="1">
    <citation type="submission" date="2020-02" db="EMBL/GenBank/DDBJ databases">
        <authorList>
            <person name="Ma Q."/>
            <person name="Huang Y."/>
            <person name="Song X."/>
            <person name="Pei D."/>
        </authorList>
    </citation>
    <scope>NUCLEOTIDE SEQUENCE [LARGE SCALE GENOMIC DNA]</scope>
    <source>
        <strain evidence="2">Sxm20200214</strain>
        <tissue evidence="2">Leaf</tissue>
    </source>
</reference>
<evidence type="ECO:0000256" key="1">
    <source>
        <dbReference type="SAM" id="MobiDB-lite"/>
    </source>
</evidence>
<protein>
    <submittedName>
        <fullName evidence="2">Uncharacterized protein</fullName>
    </submittedName>
</protein>
<feature type="region of interest" description="Disordered" evidence="1">
    <location>
        <begin position="1"/>
        <end position="37"/>
    </location>
</feature>
<gene>
    <name evidence="2" type="ORF">Bca52824_035865</name>
</gene>
<organism evidence="2 3">
    <name type="scientific">Brassica carinata</name>
    <name type="common">Ethiopian mustard</name>
    <name type="synonym">Abyssinian cabbage</name>
    <dbReference type="NCBI Taxonomy" id="52824"/>
    <lineage>
        <taxon>Eukaryota</taxon>
        <taxon>Viridiplantae</taxon>
        <taxon>Streptophyta</taxon>
        <taxon>Embryophyta</taxon>
        <taxon>Tracheophyta</taxon>
        <taxon>Spermatophyta</taxon>
        <taxon>Magnoliopsida</taxon>
        <taxon>eudicotyledons</taxon>
        <taxon>Gunneridae</taxon>
        <taxon>Pentapetalae</taxon>
        <taxon>rosids</taxon>
        <taxon>malvids</taxon>
        <taxon>Brassicales</taxon>
        <taxon>Brassicaceae</taxon>
        <taxon>Brassiceae</taxon>
        <taxon>Brassica</taxon>
    </lineage>
</organism>